<organism evidence="2 3">
    <name type="scientific">Propionicimonas paludicola</name>
    <dbReference type="NCBI Taxonomy" id="185243"/>
    <lineage>
        <taxon>Bacteria</taxon>
        <taxon>Bacillati</taxon>
        <taxon>Actinomycetota</taxon>
        <taxon>Actinomycetes</taxon>
        <taxon>Propionibacteriales</taxon>
        <taxon>Nocardioidaceae</taxon>
        <taxon>Propionicimonas</taxon>
    </lineage>
</organism>
<evidence type="ECO:0000313" key="3">
    <source>
        <dbReference type="Proteomes" id="UP000226079"/>
    </source>
</evidence>
<comment type="similarity">
    <text evidence="1">Belongs to the UPF0434 family.</text>
</comment>
<dbReference type="AlphaFoldDB" id="A0A2A9CQI8"/>
<accession>A0A2A9CQI8</accession>
<dbReference type="SUPFAM" id="SSF158997">
    <property type="entry name" value="Trm112p-like"/>
    <property type="match status" value="1"/>
</dbReference>
<dbReference type="Proteomes" id="UP000226079">
    <property type="component" value="Unassembled WGS sequence"/>
</dbReference>
<dbReference type="Pfam" id="PF03966">
    <property type="entry name" value="Trm112p"/>
    <property type="match status" value="1"/>
</dbReference>
<dbReference type="HAMAP" id="MF_01187">
    <property type="entry name" value="UPF0434"/>
    <property type="match status" value="1"/>
</dbReference>
<gene>
    <name evidence="2" type="ORF">ATK74_0441</name>
</gene>
<dbReference type="OrthoDB" id="9812205at2"/>
<dbReference type="InterPro" id="IPR005651">
    <property type="entry name" value="Trm112-like"/>
</dbReference>
<sequence length="61" mass="6413">MSELPAEVLELLVCPSCHTKLALDYEASELVCTGAGCGLAYPIRGGIPILLVDEARRPTVG</sequence>
<reference evidence="2 3" key="1">
    <citation type="submission" date="2017-10" db="EMBL/GenBank/DDBJ databases">
        <title>Sequencing the genomes of 1000 actinobacteria strains.</title>
        <authorList>
            <person name="Klenk H.-P."/>
        </authorList>
    </citation>
    <scope>NUCLEOTIDE SEQUENCE [LARGE SCALE GENOMIC DNA]</scope>
    <source>
        <strain evidence="2 3">DSM 15597</strain>
    </source>
</reference>
<dbReference type="RefSeq" id="WP_098459509.1">
    <property type="nucleotide sequence ID" value="NZ_PDJC01000001.1"/>
</dbReference>
<evidence type="ECO:0000256" key="1">
    <source>
        <dbReference type="HAMAP-Rule" id="MF_01187"/>
    </source>
</evidence>
<evidence type="ECO:0000313" key="2">
    <source>
        <dbReference type="EMBL" id="PFG15920.1"/>
    </source>
</evidence>
<protein>
    <recommendedName>
        <fullName evidence="1">UPF0434 protein ATK74_0441</fullName>
    </recommendedName>
</protein>
<dbReference type="EMBL" id="PDJC01000001">
    <property type="protein sequence ID" value="PFG15920.1"/>
    <property type="molecule type" value="Genomic_DNA"/>
</dbReference>
<dbReference type="Gene3D" id="2.20.25.10">
    <property type="match status" value="1"/>
</dbReference>
<name>A0A2A9CQI8_9ACTN</name>
<keyword evidence="3" id="KW-1185">Reference proteome</keyword>
<comment type="caution">
    <text evidence="2">The sequence shown here is derived from an EMBL/GenBank/DDBJ whole genome shotgun (WGS) entry which is preliminary data.</text>
</comment>
<proteinExistence type="inferred from homology"/>